<feature type="compositionally biased region" description="Basic and acidic residues" evidence="1">
    <location>
        <begin position="33"/>
        <end position="49"/>
    </location>
</feature>
<comment type="caution">
    <text evidence="2">The sequence shown here is derived from an EMBL/GenBank/DDBJ whole genome shotgun (WGS) entry which is preliminary data.</text>
</comment>
<dbReference type="AlphaFoldDB" id="A0AAV7R030"/>
<proteinExistence type="predicted"/>
<gene>
    <name evidence="2" type="ORF">NDU88_012432</name>
</gene>
<organism evidence="2 3">
    <name type="scientific">Pleurodeles waltl</name>
    <name type="common">Iberian ribbed newt</name>
    <dbReference type="NCBI Taxonomy" id="8319"/>
    <lineage>
        <taxon>Eukaryota</taxon>
        <taxon>Metazoa</taxon>
        <taxon>Chordata</taxon>
        <taxon>Craniata</taxon>
        <taxon>Vertebrata</taxon>
        <taxon>Euteleostomi</taxon>
        <taxon>Amphibia</taxon>
        <taxon>Batrachia</taxon>
        <taxon>Caudata</taxon>
        <taxon>Salamandroidea</taxon>
        <taxon>Salamandridae</taxon>
        <taxon>Pleurodelinae</taxon>
        <taxon>Pleurodeles</taxon>
    </lineage>
</organism>
<sequence>MAANLLGSHKLFLGSRLPGSGTDWDANASGFRNQDRVDEGDREREETHAPRLRAGPRPTGLVSAELQDRIVAASWREQGCRLSRVRLQAA</sequence>
<accession>A0AAV7R030</accession>
<evidence type="ECO:0000256" key="1">
    <source>
        <dbReference type="SAM" id="MobiDB-lite"/>
    </source>
</evidence>
<protein>
    <submittedName>
        <fullName evidence="2">Uncharacterized protein</fullName>
    </submittedName>
</protein>
<evidence type="ECO:0000313" key="2">
    <source>
        <dbReference type="EMBL" id="KAJ1146151.1"/>
    </source>
</evidence>
<name>A0AAV7R030_PLEWA</name>
<dbReference type="EMBL" id="JANPWB010000010">
    <property type="protein sequence ID" value="KAJ1146151.1"/>
    <property type="molecule type" value="Genomic_DNA"/>
</dbReference>
<reference evidence="2" key="1">
    <citation type="journal article" date="2022" name="bioRxiv">
        <title>Sequencing and chromosome-scale assembly of the giantPleurodeles waltlgenome.</title>
        <authorList>
            <person name="Brown T."/>
            <person name="Elewa A."/>
            <person name="Iarovenko S."/>
            <person name="Subramanian E."/>
            <person name="Araus A.J."/>
            <person name="Petzold A."/>
            <person name="Susuki M."/>
            <person name="Suzuki K.-i.T."/>
            <person name="Hayashi T."/>
            <person name="Toyoda A."/>
            <person name="Oliveira C."/>
            <person name="Osipova E."/>
            <person name="Leigh N.D."/>
            <person name="Simon A."/>
            <person name="Yun M.H."/>
        </authorList>
    </citation>
    <scope>NUCLEOTIDE SEQUENCE</scope>
    <source>
        <strain evidence="2">20211129_DDA</strain>
        <tissue evidence="2">Liver</tissue>
    </source>
</reference>
<keyword evidence="3" id="KW-1185">Reference proteome</keyword>
<feature type="region of interest" description="Disordered" evidence="1">
    <location>
        <begin position="12"/>
        <end position="60"/>
    </location>
</feature>
<dbReference type="Proteomes" id="UP001066276">
    <property type="component" value="Chromosome 6"/>
</dbReference>
<evidence type="ECO:0000313" key="3">
    <source>
        <dbReference type="Proteomes" id="UP001066276"/>
    </source>
</evidence>